<dbReference type="STRING" id="1202785.A946_06195"/>
<evidence type="ECO:0000256" key="1">
    <source>
        <dbReference type="PIRSR" id="PIRSR006816-2"/>
    </source>
</evidence>
<dbReference type="PROSITE" id="PS51384">
    <property type="entry name" value="FAD_FR"/>
    <property type="match status" value="1"/>
</dbReference>
<accession>A0A0C1V434</accession>
<dbReference type="InterPro" id="IPR019480">
    <property type="entry name" value="Dihydroorotate_DH_Fe-S-bd"/>
</dbReference>
<dbReference type="PANTHER" id="PTHR43513">
    <property type="entry name" value="DIHYDROOROTATE DEHYDROGENASE B (NAD(+)), ELECTRON TRANSFER SUBUNIT"/>
    <property type="match status" value="1"/>
</dbReference>
<evidence type="ECO:0000259" key="2">
    <source>
        <dbReference type="PROSITE" id="PS51384"/>
    </source>
</evidence>
<dbReference type="EMBL" id="CP037899">
    <property type="protein sequence ID" value="QDQ43295.1"/>
    <property type="molecule type" value="Genomic_DNA"/>
</dbReference>
<feature type="domain" description="FAD-binding FR-type" evidence="2">
    <location>
        <begin position="16"/>
        <end position="113"/>
    </location>
</feature>
<dbReference type="PANTHER" id="PTHR43513:SF1">
    <property type="entry name" value="ANAEROBIC SULFITE REDUCTASE SUBUNIT B"/>
    <property type="match status" value="1"/>
</dbReference>
<dbReference type="InterPro" id="IPR017938">
    <property type="entry name" value="Riboflavin_synthase-like_b-brl"/>
</dbReference>
<feature type="binding site" evidence="1">
    <location>
        <position position="266"/>
    </location>
    <ligand>
        <name>[2Fe-2S] cluster</name>
        <dbReference type="ChEBI" id="CHEBI:190135"/>
    </ligand>
</feature>
<evidence type="ECO:0000313" key="5">
    <source>
        <dbReference type="Proteomes" id="UP000031594"/>
    </source>
</evidence>
<feature type="binding site" evidence="1">
    <location>
        <position position="255"/>
    </location>
    <ligand>
        <name>[2Fe-2S] cluster</name>
        <dbReference type="ChEBI" id="CHEBI:190135"/>
    </ligand>
</feature>
<evidence type="ECO:0000313" key="6">
    <source>
        <dbReference type="Proteomes" id="UP000315925"/>
    </source>
</evidence>
<dbReference type="GO" id="GO:0046872">
    <property type="term" value="F:metal ion binding"/>
    <property type="evidence" value="ECO:0007669"/>
    <property type="project" value="UniProtKB-KW"/>
</dbReference>
<dbReference type="GO" id="GO:0016491">
    <property type="term" value="F:oxidoreductase activity"/>
    <property type="evidence" value="ECO:0007669"/>
    <property type="project" value="InterPro"/>
</dbReference>
<dbReference type="InterPro" id="IPR001709">
    <property type="entry name" value="Flavoprot_Pyr_Nucl_cyt_Rdtase"/>
</dbReference>
<dbReference type="InterPro" id="IPR001433">
    <property type="entry name" value="OxRdtase_FAD/NAD-bd"/>
</dbReference>
<reference evidence="3 5" key="1">
    <citation type="submission" date="2014-08" db="EMBL/GenBank/DDBJ databases">
        <title>Methylacidiphilum kamchatkense strain Kam1 draft genome sequence.</title>
        <authorList>
            <person name="Birkeland N.-K."/>
            <person name="Erikstad H.A."/>
        </authorList>
    </citation>
    <scope>NUCLEOTIDE SEQUENCE [LARGE SCALE GENOMIC DNA]</scope>
    <source>
        <strain evidence="3 5">Kam1</strain>
    </source>
</reference>
<organism evidence="4 6">
    <name type="scientific">Methylacidiphilum kamchatkense Kam1</name>
    <dbReference type="NCBI Taxonomy" id="1202785"/>
    <lineage>
        <taxon>Bacteria</taxon>
        <taxon>Pseudomonadati</taxon>
        <taxon>Verrucomicrobiota</taxon>
        <taxon>Methylacidiphilae</taxon>
        <taxon>Methylacidiphilales</taxon>
        <taxon>Methylacidiphilaceae</taxon>
        <taxon>Methylacidiphilum (ex Ratnadevi et al. 2023)</taxon>
    </lineage>
</organism>
<dbReference type="Gene3D" id="3.40.50.80">
    <property type="entry name" value="Nucleotide-binding domain of ferredoxin-NADP reductase (FNR) module"/>
    <property type="match status" value="1"/>
</dbReference>
<dbReference type="InterPro" id="IPR039261">
    <property type="entry name" value="FNR_nucleotide-bd"/>
</dbReference>
<reference evidence="6" key="3">
    <citation type="submission" date="2019-03" db="EMBL/GenBank/DDBJ databases">
        <title>Complete genome of Methylacidiphilum kamchatkense Kam1.</title>
        <authorList>
            <person name="Kruse T."/>
            <person name="Murarilal Ratnadevi C."/>
            <person name="Erikstad H.-A."/>
            <person name="Birkeland N.-K."/>
        </authorList>
    </citation>
    <scope>NUCLEOTIDE SEQUENCE [LARGE SCALE GENOMIC DNA]</scope>
    <source>
        <strain evidence="6">kam1</strain>
    </source>
</reference>
<dbReference type="AlphaFoldDB" id="A0A0C1V434"/>
<dbReference type="Proteomes" id="UP000315925">
    <property type="component" value="Chromosome"/>
</dbReference>
<reference evidence="4" key="2">
    <citation type="journal article" date="2019" name="BMC Genomics">
        <title>Complete genome sequence analysis of the thermoacidophilic verrucomicrobial methanotroph 'Candidatus Methylacidiphilum kamchatkense' strain Kam1 and comparison with its closest relatives.</title>
        <authorList>
            <person name="Kruse T."/>
            <person name="Ratnadevi C.M."/>
            <person name="Erikstad H.A."/>
            <person name="Birkeland N.K."/>
        </authorList>
    </citation>
    <scope>NUCLEOTIDE SEQUENCE</scope>
    <source>
        <strain evidence="4">Kam1</strain>
    </source>
</reference>
<evidence type="ECO:0000313" key="4">
    <source>
        <dbReference type="EMBL" id="QDQ43295.1"/>
    </source>
</evidence>
<feature type="binding site" evidence="1">
    <location>
        <position position="258"/>
    </location>
    <ligand>
        <name>[2Fe-2S] cluster</name>
        <dbReference type="ChEBI" id="CHEBI:190135"/>
    </ligand>
</feature>
<comment type="cofactor">
    <cofactor evidence="1">
        <name>[2Fe-2S] cluster</name>
        <dbReference type="ChEBI" id="CHEBI:190135"/>
    </cofactor>
    <text evidence="1">Binds 1 [2Fe-2S] cluster per subunit.</text>
</comment>
<sequence>MKAKECQSVSEPPDSLLPKAFIIEKKVVECSRVVSLWLSPLEKNECTFKPGQFLMVYVFGVGEAALSIAGNGEGQGKYFLTVRSVGSVTRAIEHAKEGDILGIRGPFGNGWPIQEASTKDILLIAGGIGLPPLWSTIPFFVQNRSSYGRISLLYGVRTPQDILYKDKLETLSRGKDISVKIAVELATARTWNGHIGNVLNLISQAQFHPLSTIVFVCGPEPMMRFCAYTLLKYGIAKENIYFSMERNMRCAVGSCGHCQFGPLFLCKNGPVFSYQTIEPFLNIAEI</sequence>
<dbReference type="OrthoDB" id="9796486at2"/>
<dbReference type="InterPro" id="IPR017927">
    <property type="entry name" value="FAD-bd_FR_type"/>
</dbReference>
<dbReference type="GO" id="GO:0006221">
    <property type="term" value="P:pyrimidine nucleotide biosynthetic process"/>
    <property type="evidence" value="ECO:0007669"/>
    <property type="project" value="InterPro"/>
</dbReference>
<dbReference type="Pfam" id="PF00175">
    <property type="entry name" value="NAD_binding_1"/>
    <property type="match status" value="1"/>
</dbReference>
<dbReference type="InterPro" id="IPR012165">
    <property type="entry name" value="Cyt_c3_hydrogenase_gsu"/>
</dbReference>
<evidence type="ECO:0000313" key="3">
    <source>
        <dbReference type="EMBL" id="KIE58480.1"/>
    </source>
</evidence>
<dbReference type="InterPro" id="IPR050353">
    <property type="entry name" value="PyrK_electron_transfer"/>
</dbReference>
<dbReference type="Gene3D" id="2.40.30.10">
    <property type="entry name" value="Translation factors"/>
    <property type="match status" value="1"/>
</dbReference>
<keyword evidence="1" id="KW-0001">2Fe-2S</keyword>
<keyword evidence="5" id="KW-1185">Reference proteome</keyword>
<dbReference type="EMBL" id="JQNX01000004">
    <property type="protein sequence ID" value="KIE58480.1"/>
    <property type="molecule type" value="Genomic_DNA"/>
</dbReference>
<dbReference type="KEGG" id="mkc:kam1_2087"/>
<gene>
    <name evidence="3" type="ORF">A946_06195</name>
    <name evidence="4" type="ORF">kam1_2087</name>
</gene>
<dbReference type="CDD" id="cd06221">
    <property type="entry name" value="sulfite_reductase_like"/>
    <property type="match status" value="1"/>
</dbReference>
<name>A0A0C1V434_9BACT</name>
<protein>
    <submittedName>
        <fullName evidence="3">2-polyprenylphenol hydroxylase</fullName>
    </submittedName>
    <submittedName>
        <fullName evidence="4">NAD(P)H-flavin reductase</fullName>
    </submittedName>
</protein>
<dbReference type="Pfam" id="PF10418">
    <property type="entry name" value="DHODB_Fe-S_bind"/>
    <property type="match status" value="1"/>
</dbReference>
<keyword evidence="1" id="KW-0408">Iron</keyword>
<keyword evidence="1" id="KW-0479">Metal-binding</keyword>
<dbReference type="PIRSF" id="PIRSF006816">
    <property type="entry name" value="Cyc3_hyd_g"/>
    <property type="match status" value="1"/>
</dbReference>
<dbReference type="SUPFAM" id="SSF63380">
    <property type="entry name" value="Riboflavin synthase domain-like"/>
    <property type="match status" value="1"/>
</dbReference>
<dbReference type="SUPFAM" id="SSF52343">
    <property type="entry name" value="Ferredoxin reductase-like, C-terminal NADP-linked domain"/>
    <property type="match status" value="1"/>
</dbReference>
<dbReference type="PRINTS" id="PR00371">
    <property type="entry name" value="FPNCR"/>
</dbReference>
<feature type="binding site" evidence="1">
    <location>
        <position position="250"/>
    </location>
    <ligand>
        <name>[2Fe-2S] cluster</name>
        <dbReference type="ChEBI" id="CHEBI:190135"/>
    </ligand>
</feature>
<dbReference type="RefSeq" id="WP_039721447.1">
    <property type="nucleotide sequence ID" value="NZ_CP037899.1"/>
</dbReference>
<proteinExistence type="predicted"/>
<dbReference type="GO" id="GO:0051537">
    <property type="term" value="F:2 iron, 2 sulfur cluster binding"/>
    <property type="evidence" value="ECO:0007669"/>
    <property type="project" value="UniProtKB-KW"/>
</dbReference>
<dbReference type="Proteomes" id="UP000031594">
    <property type="component" value="Unassembled WGS sequence"/>
</dbReference>
<dbReference type="GO" id="GO:0050660">
    <property type="term" value="F:flavin adenine dinucleotide binding"/>
    <property type="evidence" value="ECO:0007669"/>
    <property type="project" value="InterPro"/>
</dbReference>
<keyword evidence="1" id="KW-0411">Iron-sulfur</keyword>
<dbReference type="PRINTS" id="PR00406">
    <property type="entry name" value="CYTB5RDTASE"/>
</dbReference>